<dbReference type="AlphaFoldDB" id="A0A4C1WQM8"/>
<organism evidence="1 2">
    <name type="scientific">Eumeta variegata</name>
    <name type="common">Bagworm moth</name>
    <name type="synonym">Eumeta japonica</name>
    <dbReference type="NCBI Taxonomy" id="151549"/>
    <lineage>
        <taxon>Eukaryota</taxon>
        <taxon>Metazoa</taxon>
        <taxon>Ecdysozoa</taxon>
        <taxon>Arthropoda</taxon>
        <taxon>Hexapoda</taxon>
        <taxon>Insecta</taxon>
        <taxon>Pterygota</taxon>
        <taxon>Neoptera</taxon>
        <taxon>Endopterygota</taxon>
        <taxon>Lepidoptera</taxon>
        <taxon>Glossata</taxon>
        <taxon>Ditrysia</taxon>
        <taxon>Tineoidea</taxon>
        <taxon>Psychidae</taxon>
        <taxon>Oiketicinae</taxon>
        <taxon>Eumeta</taxon>
    </lineage>
</organism>
<protein>
    <submittedName>
        <fullName evidence="1">Uncharacterized protein</fullName>
    </submittedName>
</protein>
<comment type="caution">
    <text evidence="1">The sequence shown here is derived from an EMBL/GenBank/DDBJ whole genome shotgun (WGS) entry which is preliminary data.</text>
</comment>
<gene>
    <name evidence="1" type="ORF">EVAR_44294_1</name>
</gene>
<dbReference type="EMBL" id="BGZK01000620">
    <property type="protein sequence ID" value="GBP53293.1"/>
    <property type="molecule type" value="Genomic_DNA"/>
</dbReference>
<proteinExistence type="predicted"/>
<name>A0A4C1WQM8_EUMVA</name>
<evidence type="ECO:0000313" key="1">
    <source>
        <dbReference type="EMBL" id="GBP53293.1"/>
    </source>
</evidence>
<keyword evidence="2" id="KW-1185">Reference proteome</keyword>
<accession>A0A4C1WQM8</accession>
<sequence>MLRLPSSAKYHDMITTRSKNLGNKYKSSNILYTPIVLERISLDFPGIPLSDLDLVTMGSYWEYNVSNKKTSNRSKDLKAAGPGWSRLPTITVAHATTSGTVA</sequence>
<reference evidence="1 2" key="1">
    <citation type="journal article" date="2019" name="Commun. Biol.">
        <title>The bagworm genome reveals a unique fibroin gene that provides high tensile strength.</title>
        <authorList>
            <person name="Kono N."/>
            <person name="Nakamura H."/>
            <person name="Ohtoshi R."/>
            <person name="Tomita M."/>
            <person name="Numata K."/>
            <person name="Arakawa K."/>
        </authorList>
    </citation>
    <scope>NUCLEOTIDE SEQUENCE [LARGE SCALE GENOMIC DNA]</scope>
</reference>
<dbReference type="Proteomes" id="UP000299102">
    <property type="component" value="Unassembled WGS sequence"/>
</dbReference>
<evidence type="ECO:0000313" key="2">
    <source>
        <dbReference type="Proteomes" id="UP000299102"/>
    </source>
</evidence>